<dbReference type="SUPFAM" id="SSF47413">
    <property type="entry name" value="lambda repressor-like DNA-binding domains"/>
    <property type="match status" value="1"/>
</dbReference>
<accession>A0A5C6MCE9</accession>
<dbReference type="Pfam" id="PF00356">
    <property type="entry name" value="LacI"/>
    <property type="match status" value="1"/>
</dbReference>
<comment type="caution">
    <text evidence="5">The sequence shown here is derived from an EMBL/GenBank/DDBJ whole genome shotgun (WGS) entry which is preliminary data.</text>
</comment>
<dbReference type="Gene3D" id="3.40.50.2300">
    <property type="match status" value="2"/>
</dbReference>
<reference evidence="5 6" key="1">
    <citation type="submission" date="2019-04" db="EMBL/GenBank/DDBJ databases">
        <title>In vitro growth and metabolic characteristics of meat-borne Lactobacillus algidus strains.</title>
        <authorList>
            <person name="Sade E."/>
            <person name="Per J."/>
            <person name="Tytti H."/>
            <person name="Johanna B.K."/>
        </authorList>
    </citation>
    <scope>NUCLEOTIDE SEQUENCE [LARGE SCALE GENOMIC DNA]</scope>
    <source>
        <strain evidence="5 6">LTS37-1</strain>
    </source>
</reference>
<dbReference type="RefSeq" id="WP_146302232.1">
    <property type="nucleotide sequence ID" value="NZ_JANXKU010000001.1"/>
</dbReference>
<dbReference type="GO" id="GO:0003700">
    <property type="term" value="F:DNA-binding transcription factor activity"/>
    <property type="evidence" value="ECO:0007669"/>
    <property type="project" value="TreeGrafter"/>
</dbReference>
<dbReference type="AlphaFoldDB" id="A0A5C6MCE9"/>
<dbReference type="InterPro" id="IPR010982">
    <property type="entry name" value="Lambda_DNA-bd_dom_sf"/>
</dbReference>
<keyword evidence="3" id="KW-0804">Transcription</keyword>
<dbReference type="CDD" id="cd01392">
    <property type="entry name" value="HTH_LacI"/>
    <property type="match status" value="1"/>
</dbReference>
<dbReference type="CDD" id="cd01544">
    <property type="entry name" value="PBP1_GalR"/>
    <property type="match status" value="1"/>
</dbReference>
<organism evidence="5 6">
    <name type="scientific">Dellaglioa algida</name>
    <dbReference type="NCBI Taxonomy" id="105612"/>
    <lineage>
        <taxon>Bacteria</taxon>
        <taxon>Bacillati</taxon>
        <taxon>Bacillota</taxon>
        <taxon>Bacilli</taxon>
        <taxon>Lactobacillales</taxon>
        <taxon>Lactobacillaceae</taxon>
        <taxon>Dellaglioa</taxon>
    </lineage>
</organism>
<proteinExistence type="predicted"/>
<dbReference type="PANTHER" id="PTHR30146">
    <property type="entry name" value="LACI-RELATED TRANSCRIPTIONAL REPRESSOR"/>
    <property type="match status" value="1"/>
</dbReference>
<dbReference type="GO" id="GO:0000976">
    <property type="term" value="F:transcription cis-regulatory region binding"/>
    <property type="evidence" value="ECO:0007669"/>
    <property type="project" value="TreeGrafter"/>
</dbReference>
<dbReference type="PROSITE" id="PS50932">
    <property type="entry name" value="HTH_LACI_2"/>
    <property type="match status" value="1"/>
</dbReference>
<evidence type="ECO:0000256" key="1">
    <source>
        <dbReference type="ARBA" id="ARBA00023015"/>
    </source>
</evidence>
<dbReference type="InterPro" id="IPR046335">
    <property type="entry name" value="LacI/GalR-like_sensor"/>
</dbReference>
<evidence type="ECO:0000256" key="3">
    <source>
        <dbReference type="ARBA" id="ARBA00023163"/>
    </source>
</evidence>
<dbReference type="Proteomes" id="UP000321659">
    <property type="component" value="Unassembled WGS sequence"/>
</dbReference>
<sequence length="342" mass="38637">MVGMREVARKANVSPGAVSRFLNQDKTLSISEDTKQRIRAAVRDLNYDINKRKYEKAKIQSIGLISTIDRKKEIDDPYFSQLREGIKEEAQRLHLGLNRTYYLAEDNPQEWKDFDHLGAIVIIGTVNESSIQKLMKQNKNIVIVDNPDITADVDLVYADFERMIQKNLSLLVAAGHTNIAYIGGYNIDINEYGKKEINENEKRLRAYKQFMYDQGLKQNINYKLGQWEPLEGRRMADELLAEKVDDFPTAIIVGSDPLAVGVYHSLQSAGKKIGEDLALISFDNIEIAQSLTPGLTSVNINSKEIGNAAVRLASEKINGERGENVVLTFPSKLIERESFHFS</sequence>
<dbReference type="Pfam" id="PF13377">
    <property type="entry name" value="Peripla_BP_3"/>
    <property type="match status" value="1"/>
</dbReference>
<keyword evidence="1" id="KW-0805">Transcription regulation</keyword>
<dbReference type="EMBL" id="SRRQ01000001">
    <property type="protein sequence ID" value="TWW11815.1"/>
    <property type="molecule type" value="Genomic_DNA"/>
</dbReference>
<keyword evidence="2" id="KW-0238">DNA-binding</keyword>
<evidence type="ECO:0000313" key="6">
    <source>
        <dbReference type="Proteomes" id="UP000321659"/>
    </source>
</evidence>
<dbReference type="SUPFAM" id="SSF53822">
    <property type="entry name" value="Periplasmic binding protein-like I"/>
    <property type="match status" value="1"/>
</dbReference>
<dbReference type="InterPro" id="IPR000843">
    <property type="entry name" value="HTH_LacI"/>
</dbReference>
<dbReference type="SMART" id="SM00354">
    <property type="entry name" value="HTH_LACI"/>
    <property type="match status" value="1"/>
</dbReference>
<feature type="domain" description="HTH lacI-type" evidence="4">
    <location>
        <begin position="2"/>
        <end position="58"/>
    </location>
</feature>
<evidence type="ECO:0000259" key="4">
    <source>
        <dbReference type="PROSITE" id="PS50932"/>
    </source>
</evidence>
<dbReference type="PANTHER" id="PTHR30146:SF149">
    <property type="entry name" value="HTH-TYPE TRANSCRIPTIONAL REGULATOR EBGR"/>
    <property type="match status" value="1"/>
</dbReference>
<evidence type="ECO:0000256" key="2">
    <source>
        <dbReference type="ARBA" id="ARBA00023125"/>
    </source>
</evidence>
<dbReference type="InterPro" id="IPR028082">
    <property type="entry name" value="Peripla_BP_I"/>
</dbReference>
<dbReference type="Gene3D" id="1.10.260.40">
    <property type="entry name" value="lambda repressor-like DNA-binding domains"/>
    <property type="match status" value="1"/>
</dbReference>
<protein>
    <recommendedName>
        <fullName evidence="4">HTH lacI-type domain-containing protein</fullName>
    </recommendedName>
</protein>
<evidence type="ECO:0000313" key="5">
    <source>
        <dbReference type="EMBL" id="TWW11815.1"/>
    </source>
</evidence>
<name>A0A5C6MCE9_9LACO</name>
<gene>
    <name evidence="5" type="ORF">LABALGLTS371_00260</name>
</gene>